<accession>A0A8S1H573</accession>
<reference evidence="2" key="1">
    <citation type="submission" date="2020-10" db="EMBL/GenBank/DDBJ databases">
        <authorList>
            <person name="Kikuchi T."/>
        </authorList>
    </citation>
    <scope>NUCLEOTIDE SEQUENCE</scope>
    <source>
        <strain evidence="2">NKZ352</strain>
    </source>
</reference>
<feature type="region of interest" description="Disordered" evidence="1">
    <location>
        <begin position="202"/>
        <end position="233"/>
    </location>
</feature>
<feature type="compositionally biased region" description="Acidic residues" evidence="1">
    <location>
        <begin position="391"/>
        <end position="407"/>
    </location>
</feature>
<dbReference type="Proteomes" id="UP000835052">
    <property type="component" value="Unassembled WGS sequence"/>
</dbReference>
<feature type="region of interest" description="Disordered" evidence="1">
    <location>
        <begin position="133"/>
        <end position="158"/>
    </location>
</feature>
<feature type="compositionally biased region" description="Polar residues" evidence="1">
    <location>
        <begin position="363"/>
        <end position="381"/>
    </location>
</feature>
<organism evidence="2 3">
    <name type="scientific">Caenorhabditis auriculariae</name>
    <dbReference type="NCBI Taxonomy" id="2777116"/>
    <lineage>
        <taxon>Eukaryota</taxon>
        <taxon>Metazoa</taxon>
        <taxon>Ecdysozoa</taxon>
        <taxon>Nematoda</taxon>
        <taxon>Chromadorea</taxon>
        <taxon>Rhabditida</taxon>
        <taxon>Rhabditina</taxon>
        <taxon>Rhabditomorpha</taxon>
        <taxon>Rhabditoidea</taxon>
        <taxon>Rhabditidae</taxon>
        <taxon>Peloderinae</taxon>
        <taxon>Caenorhabditis</taxon>
    </lineage>
</organism>
<proteinExistence type="predicted"/>
<name>A0A8S1H573_9PELO</name>
<evidence type="ECO:0000313" key="2">
    <source>
        <dbReference type="EMBL" id="CAD6189948.1"/>
    </source>
</evidence>
<feature type="compositionally biased region" description="Basic and acidic residues" evidence="1">
    <location>
        <begin position="133"/>
        <end position="142"/>
    </location>
</feature>
<evidence type="ECO:0000313" key="3">
    <source>
        <dbReference type="Proteomes" id="UP000835052"/>
    </source>
</evidence>
<comment type="caution">
    <text evidence="2">The sequence shown here is derived from an EMBL/GenBank/DDBJ whole genome shotgun (WGS) entry which is preliminary data.</text>
</comment>
<dbReference type="EMBL" id="CAJGYM010000013">
    <property type="protein sequence ID" value="CAD6189948.1"/>
    <property type="molecule type" value="Genomic_DNA"/>
</dbReference>
<evidence type="ECO:0000256" key="1">
    <source>
        <dbReference type="SAM" id="MobiDB-lite"/>
    </source>
</evidence>
<sequence length="413" mass="46353">MLPSRRSVAESEMDSSGIGSMFDAVEEEVYGRIENKPAPVASRLKGKRRYYDEDDENHFGDSSLHELMRSNLSLKIAAETGKKPGSFQFYQKEDVNGRPVSRVGSEAELIRFELNAQVQNFLDTYHDDMEKFGFPGETERNESGVSNQEDSDGMKTPSPIILRNRLQRLMESPSNNIKRPSEAMVQAAIMRRIPSPAFIPKTPSFSSQSSACNSPAYQATQTPISSPKRKNERIMSSPLSVRRRAMPATPRAIFSSERVGQNSNFGTPTTAGRLRQAVYASPRVSPYRFGFRNYRLSSRHLTIGRTFRPDFLAANLQMKKNWENSPSKDVLNKNLSSARSPVKRSTKYDGFCLEMDTEDPSGIGQSFSNVTTDISEENSPVRSPKKPNKDEDCEGDVDTDGSFDEEIVEKMIH</sequence>
<keyword evidence="3" id="KW-1185">Reference proteome</keyword>
<feature type="region of interest" description="Disordered" evidence="1">
    <location>
        <begin position="357"/>
        <end position="413"/>
    </location>
</feature>
<feature type="compositionally biased region" description="Polar residues" evidence="1">
    <location>
        <begin position="203"/>
        <end position="225"/>
    </location>
</feature>
<gene>
    <name evidence="2" type="ORF">CAUJ_LOCUS5867</name>
</gene>
<dbReference type="AlphaFoldDB" id="A0A8S1H573"/>
<protein>
    <submittedName>
        <fullName evidence="2">Uncharacterized protein</fullName>
    </submittedName>
</protein>